<feature type="transmembrane region" description="Helical" evidence="1">
    <location>
        <begin position="14"/>
        <end position="33"/>
    </location>
</feature>
<organism evidence="2 3">
    <name type="scientific">Pelotomaculum thermopropionicum (strain DSM 13744 / JCM 10971 / SI)</name>
    <dbReference type="NCBI Taxonomy" id="370438"/>
    <lineage>
        <taxon>Bacteria</taxon>
        <taxon>Bacillati</taxon>
        <taxon>Bacillota</taxon>
        <taxon>Clostridia</taxon>
        <taxon>Eubacteriales</taxon>
        <taxon>Desulfotomaculaceae</taxon>
        <taxon>Pelotomaculum</taxon>
    </lineage>
</organism>
<dbReference type="STRING" id="370438.PTH_1632"/>
<proteinExistence type="predicted"/>
<dbReference type="AlphaFoldDB" id="A5D1T1"/>
<keyword evidence="1" id="KW-0812">Transmembrane</keyword>
<evidence type="ECO:0000313" key="2">
    <source>
        <dbReference type="EMBL" id="BAF59813.1"/>
    </source>
</evidence>
<accession>A5D1T1</accession>
<keyword evidence="1" id="KW-1133">Transmembrane helix</keyword>
<dbReference type="eggNOG" id="ENOG5030F4M">
    <property type="taxonomic scope" value="Bacteria"/>
</dbReference>
<dbReference type="KEGG" id="pth:PTH_1632"/>
<keyword evidence="3" id="KW-1185">Reference proteome</keyword>
<evidence type="ECO:0000256" key="1">
    <source>
        <dbReference type="SAM" id="Phobius"/>
    </source>
</evidence>
<sequence>MPFYRPWAERLERAVIRLAVAMAAMVIIVQVLLSLDLVEQPAAPVFSQEAAQWGWNNRREVLQAPAVTFRLKSFSVLPLARVLVNGEPMGEFRDRYATVFVQEGDLLEVDGTLYGRPFEVEILDVSKEVIFPATGTSFRVEGGAVCPVGKVRLKGR</sequence>
<evidence type="ECO:0000313" key="3">
    <source>
        <dbReference type="Proteomes" id="UP000006556"/>
    </source>
</evidence>
<reference evidence="3" key="1">
    <citation type="journal article" date="2008" name="Genome Res.">
        <title>The genome of Pelotomaculum thermopropionicum reveals niche-associated evolution in anaerobic microbiota.</title>
        <authorList>
            <person name="Kosaka T."/>
            <person name="Kato S."/>
            <person name="Shimoyama T."/>
            <person name="Ishii S."/>
            <person name="Abe T."/>
            <person name="Watanabe K."/>
        </authorList>
    </citation>
    <scope>NUCLEOTIDE SEQUENCE [LARGE SCALE GENOMIC DNA]</scope>
    <source>
        <strain evidence="3">DSM 13744 / JCM 10971 / SI</strain>
    </source>
</reference>
<gene>
    <name evidence="2" type="ordered locus">PTH_1632</name>
</gene>
<keyword evidence="1" id="KW-0472">Membrane</keyword>
<dbReference type="Proteomes" id="UP000006556">
    <property type="component" value="Chromosome"/>
</dbReference>
<dbReference type="EMBL" id="AP009389">
    <property type="protein sequence ID" value="BAF59813.1"/>
    <property type="molecule type" value="Genomic_DNA"/>
</dbReference>
<protein>
    <submittedName>
        <fullName evidence="2">Hypothetical membrane protein</fullName>
    </submittedName>
</protein>
<dbReference type="HOGENOM" id="CLU_1684921_0_0_9"/>
<name>A5D1T1_PELTS</name>